<gene>
    <name evidence="2" type="ORF">Enr10x_08150</name>
</gene>
<dbReference type="SUPFAM" id="SSF53474">
    <property type="entry name" value="alpha/beta-Hydrolases"/>
    <property type="match status" value="2"/>
</dbReference>
<dbReference type="Proteomes" id="UP000315647">
    <property type="component" value="Chromosome"/>
</dbReference>
<evidence type="ECO:0000313" key="2">
    <source>
        <dbReference type="EMBL" id="QDT25519.1"/>
    </source>
</evidence>
<evidence type="ECO:0000313" key="3">
    <source>
        <dbReference type="Proteomes" id="UP000315647"/>
    </source>
</evidence>
<dbReference type="InterPro" id="IPR050261">
    <property type="entry name" value="FrsA_esterase"/>
</dbReference>
<protein>
    <submittedName>
        <fullName evidence="2">Alpha/beta hydrolase family protein</fullName>
    </submittedName>
</protein>
<dbReference type="EMBL" id="CP037421">
    <property type="protein sequence ID" value="QDT25519.1"/>
    <property type="molecule type" value="Genomic_DNA"/>
</dbReference>
<sequence>MFCRLMSLRCAVLILAAFGWLVPGLGLSAEPELVPNLVPGTEPLTETGDFSVKMANGISGYLLKATEDSVAQRRQAWRPNFSTLENYAKSVEPNRRRLQKLIGAIDEQVATPKWEYVCGPDAPEVIAETQRFQIRAVRWTVLPGVWGEGLLVEPTGKPLANLILIPDADQTPEMLAGLADSDSTCFQVLPLVEAGCRVLIPQLINRECTWSGNPEIAMTNITHREWIYRQAYEMGRHIIGLEVLKMMSAVDLLKQEADTPLGIAGYGEGALIAFYTAALDQRIDATLVSGYFNRRNNLWREPMYRNVFGLLREFGDAEIASLIMPRTLIIEHSQAPEVAGPPTTPANRRPSAAPGALTQPAFATVQQEVERARGLTRCPAGPVGIIEFVHNPDGQPLQTGSPKAISEWLDALNYKIQCESLPPEKMRLADRKFDPAERQQRQVAELVEHCQQTVRRAEQIRKAYWQEAQPVTTAAEWPQKTTAYKKRLWEDLTGKLPDPTMPLATKSRKLKETDKYTMYEVKFDVWPDVFAWGYLLVPKGIAAGEKRPVVVCQHGLEGLPESVVIVDPKWPKYRNYRGYGARLAERGFVVYAPHNPYRGQTLFRQNQRKANPLGYTLYSFILGQHQRMLEWLGGLPYVDRERIGFYGISYGGLSAVRIPSLLDGYALSICCACFNDWTRKITALDFRAAYMFTAEYDHFQFNLGSTFNHAEMASLISPRPFMVERGHQDGVAPDEWVAYEYAKVRRHYAALGIPEKTEIEFFTGGHEIHGQGTFEFLHKHLNWPEEK</sequence>
<dbReference type="PANTHER" id="PTHR22946:SF8">
    <property type="entry name" value="ACETYL XYLAN ESTERASE DOMAIN-CONTAINING PROTEIN"/>
    <property type="match status" value="1"/>
</dbReference>
<dbReference type="GO" id="GO:0006508">
    <property type="term" value="P:proteolysis"/>
    <property type="evidence" value="ECO:0007669"/>
    <property type="project" value="InterPro"/>
</dbReference>
<dbReference type="Gene3D" id="3.40.50.1820">
    <property type="entry name" value="alpha/beta hydrolase"/>
    <property type="match status" value="2"/>
</dbReference>
<dbReference type="AlphaFoldDB" id="A0A517Q1K6"/>
<dbReference type="RefSeq" id="WP_145448200.1">
    <property type="nucleotide sequence ID" value="NZ_CP037421.1"/>
</dbReference>
<keyword evidence="3" id="KW-1185">Reference proteome</keyword>
<name>A0A517Q1K6_9PLAN</name>
<organism evidence="2 3">
    <name type="scientific">Gimesia panareensis</name>
    <dbReference type="NCBI Taxonomy" id="2527978"/>
    <lineage>
        <taxon>Bacteria</taxon>
        <taxon>Pseudomonadati</taxon>
        <taxon>Planctomycetota</taxon>
        <taxon>Planctomycetia</taxon>
        <taxon>Planctomycetales</taxon>
        <taxon>Planctomycetaceae</taxon>
        <taxon>Gimesia</taxon>
    </lineage>
</organism>
<proteinExistence type="predicted"/>
<dbReference type="InterPro" id="IPR029058">
    <property type="entry name" value="AB_hydrolase_fold"/>
</dbReference>
<dbReference type="PANTHER" id="PTHR22946">
    <property type="entry name" value="DIENELACTONE HYDROLASE DOMAIN-CONTAINING PROTEIN-RELATED"/>
    <property type="match status" value="1"/>
</dbReference>
<reference evidence="2 3" key="1">
    <citation type="submission" date="2019-03" db="EMBL/GenBank/DDBJ databases">
        <title>Deep-cultivation of Planctomycetes and their phenomic and genomic characterization uncovers novel biology.</title>
        <authorList>
            <person name="Wiegand S."/>
            <person name="Jogler M."/>
            <person name="Boedeker C."/>
            <person name="Pinto D."/>
            <person name="Vollmers J."/>
            <person name="Rivas-Marin E."/>
            <person name="Kohn T."/>
            <person name="Peeters S.H."/>
            <person name="Heuer A."/>
            <person name="Rast P."/>
            <person name="Oberbeckmann S."/>
            <person name="Bunk B."/>
            <person name="Jeske O."/>
            <person name="Meyerdierks A."/>
            <person name="Storesund J.E."/>
            <person name="Kallscheuer N."/>
            <person name="Luecker S."/>
            <person name="Lage O.M."/>
            <person name="Pohl T."/>
            <person name="Merkel B.J."/>
            <person name="Hornburger P."/>
            <person name="Mueller R.-W."/>
            <person name="Bruemmer F."/>
            <person name="Labrenz M."/>
            <person name="Spormann A.M."/>
            <person name="Op den Camp H."/>
            <person name="Overmann J."/>
            <person name="Amann R."/>
            <person name="Jetten M.S.M."/>
            <person name="Mascher T."/>
            <person name="Medema M.H."/>
            <person name="Devos D.P."/>
            <person name="Kaster A.-K."/>
            <person name="Ovreas L."/>
            <person name="Rohde M."/>
            <person name="Galperin M.Y."/>
            <person name="Jogler C."/>
        </authorList>
    </citation>
    <scope>NUCLEOTIDE SEQUENCE [LARGE SCALE GENOMIC DNA]</scope>
    <source>
        <strain evidence="2 3">Enr10</strain>
    </source>
</reference>
<keyword evidence="2" id="KW-0378">Hydrolase</keyword>
<dbReference type="Pfam" id="PF00326">
    <property type="entry name" value="Peptidase_S9"/>
    <property type="match status" value="1"/>
</dbReference>
<feature type="domain" description="Peptidase S9 prolyl oligopeptidase catalytic" evidence="1">
    <location>
        <begin position="624"/>
        <end position="731"/>
    </location>
</feature>
<dbReference type="InterPro" id="IPR001375">
    <property type="entry name" value="Peptidase_S9_cat"/>
</dbReference>
<accession>A0A517Q1K6</accession>
<dbReference type="GO" id="GO:0008236">
    <property type="term" value="F:serine-type peptidase activity"/>
    <property type="evidence" value="ECO:0007669"/>
    <property type="project" value="InterPro"/>
</dbReference>
<evidence type="ECO:0000259" key="1">
    <source>
        <dbReference type="Pfam" id="PF00326"/>
    </source>
</evidence>